<feature type="transmembrane region" description="Helical" evidence="5">
    <location>
        <begin position="81"/>
        <end position="100"/>
    </location>
</feature>
<sequence>MIRKMRCYVITNISAPAAVRNLELPGQRWNFRRTSVDEALGRVRKCSYVAVVKLTGSGSRLIFHRRLQRPPTRRSSLTTGYGPFLVTSLIVPFVLIPTLWTGAPEEGMPISDDTYKIIFDEIDARQDEFVKVLKEAVAIASVSSDPERRSDCVKMVMWTKKKLESVGATVQIIENGKQKLQNGKTIDLPPILFGVLGNDPKKKTVLVYGHLDVQPAAKEDGWNTNPFELTEVDGKLFGRGSTDDKGPVVAWVHAISVLQKKKVPIPVNLKFVFECMEESGSEGLEQALRNHKDTFLKDVDMTCISDNYWLGKNKPCLTYGLRSSSCACSLNLLVKLFQKLISLEVILLLRGICYYFVEIGCAKQDLHSGTYGGSIPEAMNDLIWVLSQLTEKDGTIKIPHIYDIVAPVTDDEKKMYEGIDFCMDEYKKDIEAHGLLKPTKEEILMNRWRYPSLSIHGIEGAFSNSGAKTVIPSKVHHFSPVLPGKFSLRIVPNMTPEAVDKLVIDHLNNLWKQRGSPNHFKPIAYHSGSAWLADYKDDNFRAGARAMKRVFGVEPDYTREGGSIPITLAFQDLTGRSVMLLPIGACDDMAHSQNEKLDRSNYIKVGIFPEFFLVEANNYILQHFSIPGNKDSGCVSPRTCGITRRRTWCLLQSWDTSINSLQWCTFDKFVVFAFSSVFLCRSKACS</sequence>
<evidence type="ECO:0000256" key="5">
    <source>
        <dbReference type="SAM" id="Phobius"/>
    </source>
</evidence>
<dbReference type="SUPFAM" id="SSF53187">
    <property type="entry name" value="Zn-dependent exopeptidases"/>
    <property type="match status" value="1"/>
</dbReference>
<dbReference type="PANTHER" id="PTHR43270:SF4">
    <property type="entry name" value="CARNOSINE DIPEPTIDASE 2, ISOFORM A"/>
    <property type="match status" value="1"/>
</dbReference>
<dbReference type="Pfam" id="PF01546">
    <property type="entry name" value="Peptidase_M20"/>
    <property type="match status" value="1"/>
</dbReference>
<dbReference type="GO" id="GO:0006508">
    <property type="term" value="P:proteolysis"/>
    <property type="evidence" value="ECO:0007669"/>
    <property type="project" value="UniProtKB-KW"/>
</dbReference>
<dbReference type="CDD" id="cd05676">
    <property type="entry name" value="M20_dipept_like_CNDP"/>
    <property type="match status" value="1"/>
</dbReference>
<protein>
    <recommendedName>
        <fullName evidence="6">Peptidase M20 dimerisation domain-containing protein</fullName>
    </recommendedName>
</protein>
<proteinExistence type="inferred from homology"/>
<dbReference type="Gene3D" id="3.30.70.360">
    <property type="match status" value="1"/>
</dbReference>
<dbReference type="PROSITE" id="PS00759">
    <property type="entry name" value="ARGE_DAPE_CPG2_2"/>
    <property type="match status" value="1"/>
</dbReference>
<organism evidence="7 8">
    <name type="scientific">Ancylostoma ceylanicum</name>
    <dbReference type="NCBI Taxonomy" id="53326"/>
    <lineage>
        <taxon>Eukaryota</taxon>
        <taxon>Metazoa</taxon>
        <taxon>Ecdysozoa</taxon>
        <taxon>Nematoda</taxon>
        <taxon>Chromadorea</taxon>
        <taxon>Rhabditida</taxon>
        <taxon>Rhabditina</taxon>
        <taxon>Rhabditomorpha</taxon>
        <taxon>Strongyloidea</taxon>
        <taxon>Ancylostomatidae</taxon>
        <taxon>Ancylostomatinae</taxon>
        <taxon>Ancylostoma</taxon>
    </lineage>
</organism>
<evidence type="ECO:0000256" key="2">
    <source>
        <dbReference type="ARBA" id="ARBA00022670"/>
    </source>
</evidence>
<accession>A0A016V9Z1</accession>
<keyword evidence="3" id="KW-0479">Metal-binding</keyword>
<keyword evidence="2" id="KW-0645">Protease</keyword>
<dbReference type="EMBL" id="JARK01001350">
    <property type="protein sequence ID" value="EYC24061.1"/>
    <property type="molecule type" value="Genomic_DNA"/>
</dbReference>
<keyword evidence="5" id="KW-0472">Membrane</keyword>
<dbReference type="AlphaFoldDB" id="A0A016V9Z1"/>
<dbReference type="Pfam" id="PF07687">
    <property type="entry name" value="M20_dimer"/>
    <property type="match status" value="1"/>
</dbReference>
<evidence type="ECO:0000256" key="4">
    <source>
        <dbReference type="ARBA" id="ARBA00022801"/>
    </source>
</evidence>
<reference evidence="8" key="1">
    <citation type="journal article" date="2015" name="Nat. Genet.">
        <title>The genome and transcriptome of the zoonotic hookworm Ancylostoma ceylanicum identify infection-specific gene families.</title>
        <authorList>
            <person name="Schwarz E.M."/>
            <person name="Hu Y."/>
            <person name="Antoshechkin I."/>
            <person name="Miller M.M."/>
            <person name="Sternberg P.W."/>
            <person name="Aroian R.V."/>
        </authorList>
    </citation>
    <scope>NUCLEOTIDE SEQUENCE</scope>
    <source>
        <strain evidence="8">HY135</strain>
    </source>
</reference>
<keyword evidence="4" id="KW-0378">Hydrolase</keyword>
<gene>
    <name evidence="7" type="primary">Acey_s0014.g2293</name>
    <name evidence="7" type="ORF">Y032_0014g2293</name>
</gene>
<dbReference type="PANTHER" id="PTHR43270">
    <property type="entry name" value="BETA-ALA-HIS DIPEPTIDASE"/>
    <property type="match status" value="1"/>
</dbReference>
<comment type="similarity">
    <text evidence="1">Belongs to the peptidase M20A family.</text>
</comment>
<dbReference type="InterPro" id="IPR002933">
    <property type="entry name" value="Peptidase_M20"/>
</dbReference>
<keyword evidence="5" id="KW-0812">Transmembrane</keyword>
<evidence type="ECO:0000256" key="1">
    <source>
        <dbReference type="ARBA" id="ARBA00006247"/>
    </source>
</evidence>
<feature type="domain" description="Peptidase M20 dimerisation" evidence="6">
    <location>
        <begin position="357"/>
        <end position="512"/>
    </location>
</feature>
<keyword evidence="8" id="KW-1185">Reference proteome</keyword>
<dbReference type="GO" id="GO:0008233">
    <property type="term" value="F:peptidase activity"/>
    <property type="evidence" value="ECO:0007669"/>
    <property type="project" value="UniProtKB-KW"/>
</dbReference>
<evidence type="ECO:0000259" key="6">
    <source>
        <dbReference type="Pfam" id="PF07687"/>
    </source>
</evidence>
<dbReference type="InterPro" id="IPR001261">
    <property type="entry name" value="ArgE/DapE_CS"/>
</dbReference>
<dbReference type="Gene3D" id="3.40.630.10">
    <property type="entry name" value="Zn peptidases"/>
    <property type="match status" value="2"/>
</dbReference>
<dbReference type="STRING" id="53326.A0A016V9Z1"/>
<evidence type="ECO:0000313" key="8">
    <source>
        <dbReference type="Proteomes" id="UP000024635"/>
    </source>
</evidence>
<evidence type="ECO:0000256" key="3">
    <source>
        <dbReference type="ARBA" id="ARBA00022723"/>
    </source>
</evidence>
<comment type="caution">
    <text evidence="7">The sequence shown here is derived from an EMBL/GenBank/DDBJ whole genome shotgun (WGS) entry which is preliminary data.</text>
</comment>
<keyword evidence="5" id="KW-1133">Transmembrane helix</keyword>
<dbReference type="OrthoDB" id="7832001at2759"/>
<name>A0A016V9Z1_9BILA</name>
<dbReference type="Proteomes" id="UP000024635">
    <property type="component" value="Unassembled WGS sequence"/>
</dbReference>
<dbReference type="InterPro" id="IPR051458">
    <property type="entry name" value="Cyt/Met_Dipeptidase"/>
</dbReference>
<evidence type="ECO:0000313" key="7">
    <source>
        <dbReference type="EMBL" id="EYC24061.1"/>
    </source>
</evidence>
<dbReference type="GO" id="GO:0046872">
    <property type="term" value="F:metal ion binding"/>
    <property type="evidence" value="ECO:0007669"/>
    <property type="project" value="UniProtKB-KW"/>
</dbReference>
<dbReference type="InterPro" id="IPR011650">
    <property type="entry name" value="Peptidase_M20_dimer"/>
</dbReference>